<evidence type="ECO:0000313" key="10">
    <source>
        <dbReference type="EMBL" id="GAV49040.1"/>
    </source>
</evidence>
<accession>A0A1Q3A011</accession>
<dbReference type="EMBL" id="BDGX01000014">
    <property type="protein sequence ID" value="GAV49040.1"/>
    <property type="molecule type" value="Genomic_DNA"/>
</dbReference>
<evidence type="ECO:0000259" key="9">
    <source>
        <dbReference type="Pfam" id="PF12719"/>
    </source>
</evidence>
<dbReference type="GO" id="GO:0007076">
    <property type="term" value="P:mitotic chromosome condensation"/>
    <property type="evidence" value="ECO:0007669"/>
    <property type="project" value="InterPro"/>
</dbReference>
<dbReference type="Gene3D" id="1.25.10.10">
    <property type="entry name" value="Leucine-rich Repeat Variant"/>
    <property type="match status" value="1"/>
</dbReference>
<evidence type="ECO:0000256" key="5">
    <source>
        <dbReference type="ARBA" id="ARBA00022776"/>
    </source>
</evidence>
<dbReference type="GO" id="GO:0000796">
    <property type="term" value="C:condensin complex"/>
    <property type="evidence" value="ECO:0007669"/>
    <property type="project" value="InterPro"/>
</dbReference>
<dbReference type="GO" id="GO:0000793">
    <property type="term" value="C:condensed chromosome"/>
    <property type="evidence" value="ECO:0007669"/>
    <property type="project" value="TreeGrafter"/>
</dbReference>
<gene>
    <name evidence="10" type="ORF">ZYGR_0N04450</name>
</gene>
<dbReference type="InterPro" id="IPR025977">
    <property type="entry name" value="Cnd3_C"/>
</dbReference>
<protein>
    <recommendedName>
        <fullName evidence="9">Nuclear condensin complex subunit 3 C-terminal domain-containing protein</fullName>
    </recommendedName>
</protein>
<dbReference type="eggNOG" id="KOG2025">
    <property type="taxonomic scope" value="Eukaryota"/>
</dbReference>
<dbReference type="Proteomes" id="UP000187013">
    <property type="component" value="Unassembled WGS sequence"/>
</dbReference>
<name>A0A1Q3A011_ZYGRO</name>
<dbReference type="InterPro" id="IPR016024">
    <property type="entry name" value="ARM-type_fold"/>
</dbReference>
<feature type="region of interest" description="Disordered" evidence="8">
    <location>
        <begin position="494"/>
        <end position="516"/>
    </location>
</feature>
<keyword evidence="3" id="KW-0158">Chromosome</keyword>
<feature type="domain" description="Nuclear condensin complex subunit 3 C-terminal" evidence="9">
    <location>
        <begin position="557"/>
        <end position="836"/>
    </location>
</feature>
<comment type="caution">
    <text evidence="10">The sequence shown here is derived from an EMBL/GenBank/DDBJ whole genome shotgun (WGS) entry which is preliminary data.</text>
</comment>
<feature type="compositionally biased region" description="Polar residues" evidence="8">
    <location>
        <begin position="1008"/>
        <end position="1038"/>
    </location>
</feature>
<keyword evidence="5" id="KW-0498">Mitosis</keyword>
<dbReference type="OrthoDB" id="27187at2759"/>
<keyword evidence="7" id="KW-0131">Cell cycle</keyword>
<sequence>MDISEETADDVNMRIFHSIADVFQKAQSTYAGHRKHVAVLKKIQTKAVDRGYESAFNYWFSMLVTKVLPLRKSEPVGNRLVKLVAAFVASLDRELELARNNQSGELDPEHGEVYSRFVDHFVRHILRGIESKDRNVRYRVVQLLAVIMDNIGEIDESLYNLLTWSLNKRIYDKEPNVRIQAVFCLTKFQDDDEKEVIEQNDPEDAIHKLMSLIQNDPSAEVRRASMLNLVDMRMTRPYILERARDVNLINRRLVYSRILKQMSGQCFDKVDFKIMDQLIKWGLDDREESVRKACNRLLSYDWLNMFGGDIIEFLEKLNVTKSSVADKAMECLFQTRDDIIPKLNFPQNIWREFTVETVFLLRCFYTHCVDNNLHEIIESNFPEASKLADSLNFYLQKILVEEEKNALSDLERSHVEFIIEQLLIISKEYDYSDEIGRRSMLTVVRNMLSIFELPESLIKIGLQVLKSLSINESDFVTMVIEIINDLRDDDIERQEKEQGEDEASKGENDDDDDDDDAIESFQQSVENLVNNGVTSREELVKNLKPPRKTRPETVVVCLTRSSHMLELVNMSLEQNILITSLIDSLITPAVRNTEPKIRELGVRNLGLCCLLDVQLATESMYILGMCVSKGNASLKKIALQVIVDIFSVHGSRVVDGEGKVDSISLHKIFYKVLKNDDLPDCQVVAAEGLCKLFLADVFTDDDLFETLVLSYFSPVNSNNEPLIQAFAFCIPVYCFSHSQHQERMAKIATDVLLRLCMLWEDLQEDEDEEVDRDAMLKPNIIFQQLLHWTDPRKLINRSEEEAAKDNVQLTFMLDFSKAFSKIERKDIKKMLLTNINAAFIASGQDYKLLKELGEHLDDIVENEKLDTVSLNSLQKFKIALEKVKEEACEKSNISKDDDDSLDEQYSQILESSIHPTDLNEENEQSENFIPEENGEENASFRNADESKESEMSSGKKRTRSEREGVIDANNSSNEKMDSSTSGMSVESQSKNSNLPHKFEEDSDVDMSGETQDLSTAGNSKTNSANLSHNYGSSDYSHS</sequence>
<evidence type="ECO:0000256" key="4">
    <source>
        <dbReference type="ARBA" id="ARBA00022618"/>
    </source>
</evidence>
<dbReference type="PANTHER" id="PTHR14418">
    <property type="entry name" value="CONDENSIN COMPLEX SUBUNIT 3-RELATED"/>
    <property type="match status" value="1"/>
</dbReference>
<dbReference type="GO" id="GO:0051301">
    <property type="term" value="P:cell division"/>
    <property type="evidence" value="ECO:0007669"/>
    <property type="project" value="UniProtKB-KW"/>
</dbReference>
<evidence type="ECO:0000256" key="7">
    <source>
        <dbReference type="ARBA" id="ARBA00023306"/>
    </source>
</evidence>
<comment type="subcellular location">
    <subcellularLocation>
        <location evidence="1">Chromosome</location>
    </subcellularLocation>
</comment>
<keyword evidence="4" id="KW-0132">Cell division</keyword>
<evidence type="ECO:0000313" key="11">
    <source>
        <dbReference type="Proteomes" id="UP000187013"/>
    </source>
</evidence>
<keyword evidence="6" id="KW-0226">DNA condensation</keyword>
<feature type="compositionally biased region" description="Basic and acidic residues" evidence="8">
    <location>
        <begin position="494"/>
        <end position="507"/>
    </location>
</feature>
<dbReference type="InterPro" id="IPR027165">
    <property type="entry name" value="CND3"/>
</dbReference>
<dbReference type="InterPro" id="IPR011989">
    <property type="entry name" value="ARM-like"/>
</dbReference>
<evidence type="ECO:0000256" key="1">
    <source>
        <dbReference type="ARBA" id="ARBA00004286"/>
    </source>
</evidence>
<evidence type="ECO:0000256" key="2">
    <source>
        <dbReference type="ARBA" id="ARBA00006533"/>
    </source>
</evidence>
<dbReference type="AlphaFoldDB" id="A0A1Q3A011"/>
<dbReference type="SUPFAM" id="SSF48371">
    <property type="entry name" value="ARM repeat"/>
    <property type="match status" value="1"/>
</dbReference>
<organism evidence="10 11">
    <name type="scientific">Zygosaccharomyces rouxii</name>
    <dbReference type="NCBI Taxonomy" id="4956"/>
    <lineage>
        <taxon>Eukaryota</taxon>
        <taxon>Fungi</taxon>
        <taxon>Dikarya</taxon>
        <taxon>Ascomycota</taxon>
        <taxon>Saccharomycotina</taxon>
        <taxon>Saccharomycetes</taxon>
        <taxon>Saccharomycetales</taxon>
        <taxon>Saccharomycetaceae</taxon>
        <taxon>Zygosaccharomyces</taxon>
    </lineage>
</organism>
<feature type="compositionally biased region" description="Polar residues" evidence="8">
    <location>
        <begin position="968"/>
        <end position="994"/>
    </location>
</feature>
<dbReference type="Pfam" id="PF12719">
    <property type="entry name" value="Cnd3"/>
    <property type="match status" value="1"/>
</dbReference>
<comment type="similarity">
    <text evidence="2">Belongs to the CND3 (condensin subunit 3) family.</text>
</comment>
<reference evidence="10 11" key="1">
    <citation type="submission" date="2016-08" db="EMBL/GenBank/DDBJ databases">
        <title>Draft genome sequence of allopolyploid Zygosaccharomyces rouxii.</title>
        <authorList>
            <person name="Watanabe J."/>
            <person name="Uehara K."/>
            <person name="Mogi Y."/>
            <person name="Tsukioka Y."/>
        </authorList>
    </citation>
    <scope>NUCLEOTIDE SEQUENCE [LARGE SCALE GENOMIC DNA]</scope>
    <source>
        <strain evidence="10 11">NBRC 110957</strain>
    </source>
</reference>
<proteinExistence type="inferred from homology"/>
<evidence type="ECO:0000256" key="6">
    <source>
        <dbReference type="ARBA" id="ARBA00023067"/>
    </source>
</evidence>
<evidence type="ECO:0000256" key="3">
    <source>
        <dbReference type="ARBA" id="ARBA00022454"/>
    </source>
</evidence>
<evidence type="ECO:0000256" key="8">
    <source>
        <dbReference type="SAM" id="MobiDB-lite"/>
    </source>
</evidence>
<dbReference type="PANTHER" id="PTHR14418:SF5">
    <property type="entry name" value="CONDENSIN COMPLEX SUBUNIT 3"/>
    <property type="match status" value="1"/>
</dbReference>
<feature type="region of interest" description="Disordered" evidence="8">
    <location>
        <begin position="911"/>
        <end position="1038"/>
    </location>
</feature>